<keyword evidence="8" id="KW-0812">Transmembrane</keyword>
<accession>A0A7Y6NM86</accession>
<evidence type="ECO:0000256" key="2">
    <source>
        <dbReference type="ARBA" id="ARBA00012438"/>
    </source>
</evidence>
<feature type="domain" description="Histidine kinase" evidence="9">
    <location>
        <begin position="204"/>
        <end position="423"/>
    </location>
</feature>
<evidence type="ECO:0000256" key="3">
    <source>
        <dbReference type="ARBA" id="ARBA00022553"/>
    </source>
</evidence>
<evidence type="ECO:0000256" key="7">
    <source>
        <dbReference type="PROSITE-ProRule" id="PRU00169"/>
    </source>
</evidence>
<feature type="transmembrane region" description="Helical" evidence="8">
    <location>
        <begin position="127"/>
        <end position="143"/>
    </location>
</feature>
<dbReference type="InterPro" id="IPR005467">
    <property type="entry name" value="His_kinase_dom"/>
</dbReference>
<evidence type="ECO:0000256" key="8">
    <source>
        <dbReference type="SAM" id="Phobius"/>
    </source>
</evidence>
<dbReference type="PROSITE" id="PS50110">
    <property type="entry name" value="RESPONSE_REGULATORY"/>
    <property type="match status" value="1"/>
</dbReference>
<reference evidence="11 12" key="1">
    <citation type="submission" date="2020-06" db="EMBL/GenBank/DDBJ databases">
        <title>Schlegella sp. ID0723 isolated from air conditioner.</title>
        <authorList>
            <person name="Kim D.Y."/>
            <person name="Kim D.-U."/>
        </authorList>
    </citation>
    <scope>NUCLEOTIDE SEQUENCE [LARGE SCALE GENOMIC DNA]</scope>
    <source>
        <strain evidence="11 12">ID0723</strain>
    </source>
</reference>
<sequence length="562" mass="61108">MKLASYFGAHEIDDRGEQEQERASQRALVSGGLLLFWGAKALQSESFGVSRWFVLVTLGYFVGTLWYWVRLRSKPSACVACQYLCLLLDPVLLTGVLAQDPDTFAFLNPFLLVVIVKSGIRFGVRSMYLTWVTTLLAATALLLDDFWRLYFQLTASYILMIALIPVFFVSLIDRIHRVREIEQERARLAAAKRNVAARSSFLAKIGHELRSPLQAIISTLDVFEHRHRGALPDGDELIARIRRSSLLLNAQLRDLLTLARGQVGRLELRPEVFDARELVSALAGVTQELADAKGLKLSVVLPPEPLFLVADAARIDQILTNLVMNSIRHIESGSIAVYLDGYDPAQGCVVFRVEDSGPGLPAAALETLSVPIESSDDLGSRTHGLGLIIVRTLVDHLDGSISVTTPRGSSGGTSSRIAIPAEVADVHAAPSFSRITSAPVLAVIHRDRLRSRFPSLLEEAGITCEVASSAAIAANRLALRNYGLVFVDLALPKKDAAQFVTEVRAALGLNVQTAFVALAGDEYGAGRREGFAATLVDPYDGRSVRSVLEELAPHAPAAARLS</sequence>
<dbReference type="SUPFAM" id="SSF55874">
    <property type="entry name" value="ATPase domain of HSP90 chaperone/DNA topoisomerase II/histidine kinase"/>
    <property type="match status" value="1"/>
</dbReference>
<keyword evidence="5 11" id="KW-0418">Kinase</keyword>
<evidence type="ECO:0000259" key="10">
    <source>
        <dbReference type="PROSITE" id="PS50110"/>
    </source>
</evidence>
<dbReference type="InterPro" id="IPR036890">
    <property type="entry name" value="HATPase_C_sf"/>
</dbReference>
<evidence type="ECO:0000313" key="12">
    <source>
        <dbReference type="Proteomes" id="UP000529637"/>
    </source>
</evidence>
<dbReference type="Gene3D" id="3.40.50.2300">
    <property type="match status" value="1"/>
</dbReference>
<comment type="caution">
    <text evidence="11">The sequence shown here is derived from an EMBL/GenBank/DDBJ whole genome shotgun (WGS) entry which is preliminary data.</text>
</comment>
<dbReference type="PRINTS" id="PR00344">
    <property type="entry name" value="BCTRLSENSOR"/>
</dbReference>
<evidence type="ECO:0000256" key="4">
    <source>
        <dbReference type="ARBA" id="ARBA00022679"/>
    </source>
</evidence>
<evidence type="ECO:0000256" key="6">
    <source>
        <dbReference type="ARBA" id="ARBA00023012"/>
    </source>
</evidence>
<dbReference type="InterPro" id="IPR050736">
    <property type="entry name" value="Sensor_HK_Regulatory"/>
</dbReference>
<dbReference type="CDD" id="cd00082">
    <property type="entry name" value="HisKA"/>
    <property type="match status" value="1"/>
</dbReference>
<dbReference type="PANTHER" id="PTHR43711:SF26">
    <property type="entry name" value="SENSOR HISTIDINE KINASE RCSC"/>
    <property type="match status" value="1"/>
</dbReference>
<dbReference type="SMART" id="SM00388">
    <property type="entry name" value="HisKA"/>
    <property type="match status" value="1"/>
</dbReference>
<feature type="transmembrane region" description="Helical" evidence="8">
    <location>
        <begin position="149"/>
        <end position="172"/>
    </location>
</feature>
<feature type="modified residue" description="4-aspartylphosphate" evidence="7">
    <location>
        <position position="488"/>
    </location>
</feature>
<dbReference type="EMBL" id="JABWMJ010000003">
    <property type="protein sequence ID" value="NUZ05755.1"/>
    <property type="molecule type" value="Genomic_DNA"/>
</dbReference>
<dbReference type="SMART" id="SM00387">
    <property type="entry name" value="HATPase_c"/>
    <property type="match status" value="1"/>
</dbReference>
<evidence type="ECO:0000256" key="1">
    <source>
        <dbReference type="ARBA" id="ARBA00000085"/>
    </source>
</evidence>
<proteinExistence type="predicted"/>
<keyword evidence="12" id="KW-1185">Reference proteome</keyword>
<dbReference type="InterPro" id="IPR003594">
    <property type="entry name" value="HATPase_dom"/>
</dbReference>
<feature type="transmembrane region" description="Helical" evidence="8">
    <location>
        <begin position="103"/>
        <end position="120"/>
    </location>
</feature>
<evidence type="ECO:0000256" key="5">
    <source>
        <dbReference type="ARBA" id="ARBA00022777"/>
    </source>
</evidence>
<dbReference type="AlphaFoldDB" id="A0A7Y6NM86"/>
<keyword evidence="8" id="KW-0472">Membrane</keyword>
<dbReference type="Proteomes" id="UP000529637">
    <property type="component" value="Unassembled WGS sequence"/>
</dbReference>
<dbReference type="InterPro" id="IPR036097">
    <property type="entry name" value="HisK_dim/P_sf"/>
</dbReference>
<dbReference type="PROSITE" id="PS50109">
    <property type="entry name" value="HIS_KIN"/>
    <property type="match status" value="1"/>
</dbReference>
<keyword evidence="3 7" id="KW-0597">Phosphoprotein</keyword>
<organism evidence="11 12">
    <name type="scientific">Piscinibacter koreensis</name>
    <dbReference type="NCBI Taxonomy" id="2742824"/>
    <lineage>
        <taxon>Bacteria</taxon>
        <taxon>Pseudomonadati</taxon>
        <taxon>Pseudomonadota</taxon>
        <taxon>Betaproteobacteria</taxon>
        <taxon>Burkholderiales</taxon>
        <taxon>Sphaerotilaceae</taxon>
        <taxon>Piscinibacter</taxon>
    </lineage>
</organism>
<keyword evidence="4" id="KW-0808">Transferase</keyword>
<gene>
    <name evidence="11" type="ORF">HQN59_08265</name>
</gene>
<dbReference type="SUPFAM" id="SSF47384">
    <property type="entry name" value="Homodimeric domain of signal transducing histidine kinase"/>
    <property type="match status" value="1"/>
</dbReference>
<dbReference type="InterPro" id="IPR003661">
    <property type="entry name" value="HisK_dim/P_dom"/>
</dbReference>
<dbReference type="Pfam" id="PF02518">
    <property type="entry name" value="HATPase_c"/>
    <property type="match status" value="1"/>
</dbReference>
<dbReference type="GO" id="GO:0000155">
    <property type="term" value="F:phosphorelay sensor kinase activity"/>
    <property type="evidence" value="ECO:0007669"/>
    <property type="project" value="InterPro"/>
</dbReference>
<comment type="catalytic activity">
    <reaction evidence="1">
        <text>ATP + protein L-histidine = ADP + protein N-phospho-L-histidine.</text>
        <dbReference type="EC" id="2.7.13.3"/>
    </reaction>
</comment>
<feature type="transmembrane region" description="Helical" evidence="8">
    <location>
        <begin position="76"/>
        <end position="97"/>
    </location>
</feature>
<feature type="transmembrane region" description="Helical" evidence="8">
    <location>
        <begin position="52"/>
        <end position="69"/>
    </location>
</feature>
<name>A0A7Y6NM86_9BURK</name>
<dbReference type="SUPFAM" id="SSF52172">
    <property type="entry name" value="CheY-like"/>
    <property type="match status" value="1"/>
</dbReference>
<keyword evidence="8" id="KW-1133">Transmembrane helix</keyword>
<dbReference type="Gene3D" id="1.10.287.130">
    <property type="match status" value="1"/>
</dbReference>
<dbReference type="PANTHER" id="PTHR43711">
    <property type="entry name" value="TWO-COMPONENT HISTIDINE KINASE"/>
    <property type="match status" value="1"/>
</dbReference>
<feature type="domain" description="Response regulatory" evidence="10">
    <location>
        <begin position="439"/>
        <end position="552"/>
    </location>
</feature>
<evidence type="ECO:0000313" key="11">
    <source>
        <dbReference type="EMBL" id="NUZ05755.1"/>
    </source>
</evidence>
<dbReference type="InterPro" id="IPR001789">
    <property type="entry name" value="Sig_transdc_resp-reg_receiver"/>
</dbReference>
<dbReference type="InterPro" id="IPR004358">
    <property type="entry name" value="Sig_transdc_His_kin-like_C"/>
</dbReference>
<dbReference type="EC" id="2.7.13.3" evidence="2"/>
<evidence type="ECO:0000259" key="9">
    <source>
        <dbReference type="PROSITE" id="PS50109"/>
    </source>
</evidence>
<dbReference type="Gene3D" id="3.30.565.10">
    <property type="entry name" value="Histidine kinase-like ATPase, C-terminal domain"/>
    <property type="match status" value="1"/>
</dbReference>
<dbReference type="Pfam" id="PF00512">
    <property type="entry name" value="HisKA"/>
    <property type="match status" value="1"/>
</dbReference>
<dbReference type="RefSeq" id="WP_176068002.1">
    <property type="nucleotide sequence ID" value="NZ_JABWMJ010000003.1"/>
</dbReference>
<dbReference type="InterPro" id="IPR011006">
    <property type="entry name" value="CheY-like_superfamily"/>
</dbReference>
<protein>
    <recommendedName>
        <fullName evidence="2">histidine kinase</fullName>
        <ecNumber evidence="2">2.7.13.3</ecNumber>
    </recommendedName>
</protein>
<keyword evidence="6" id="KW-0902">Two-component regulatory system</keyword>